<keyword evidence="4" id="KW-1185">Reference proteome</keyword>
<gene>
    <name evidence="3" type="ORF">BS50DRAFT_625763</name>
</gene>
<keyword evidence="1" id="KW-0732">Signal</keyword>
<protein>
    <recommendedName>
        <fullName evidence="2">PA14 domain-containing protein</fullName>
    </recommendedName>
</protein>
<organism evidence="3 4">
    <name type="scientific">Corynespora cassiicola Philippines</name>
    <dbReference type="NCBI Taxonomy" id="1448308"/>
    <lineage>
        <taxon>Eukaryota</taxon>
        <taxon>Fungi</taxon>
        <taxon>Dikarya</taxon>
        <taxon>Ascomycota</taxon>
        <taxon>Pezizomycotina</taxon>
        <taxon>Dothideomycetes</taxon>
        <taxon>Pleosporomycetidae</taxon>
        <taxon>Pleosporales</taxon>
        <taxon>Corynesporascaceae</taxon>
        <taxon>Corynespora</taxon>
    </lineage>
</organism>
<sequence length="422" mass="45104">MRFSSSVSLLLPAAVSASPVVDRKLLDTLFCKVNNIVITALAKDAAATTYCSSYLSIPTSTISTTVTETPSSVYSTIPVTVTGPAATTTETQTYSTTIDVTATITEVQTEYTTTTLTSSTSTITCLNSAYTYTPPVGVVPAPAAQEPEKRGIPVKKPTYLPKNWNSVYVSSACSCLAIPTPSTTKTATQTLAPGTITVYTTDVLTPTSTVTEVTISTSTNTLTETTTSTSTSTITAFATATTIRSNGVDYRKYTHPYDANLANSGFTSTFFKSLTPDFSGVLTRLTFATPNWPNGNTRLQLDDQGSSFDAEQSAILIQGFFIARETGTYTFESSAEVVDNWAYLWVGDAAYEGWDDGNAAFRSSRTGAPFFMNAGDAVPVSYLWANGGGVSQSLLRLYTPWGEVFEDHDGFFIRACSAEVFP</sequence>
<dbReference type="AlphaFoldDB" id="A0A2T2N5L6"/>
<feature type="signal peptide" evidence="1">
    <location>
        <begin position="1"/>
        <end position="17"/>
    </location>
</feature>
<dbReference type="Pfam" id="PF10528">
    <property type="entry name" value="GLEYA"/>
    <property type="match status" value="1"/>
</dbReference>
<evidence type="ECO:0000256" key="1">
    <source>
        <dbReference type="SAM" id="SignalP"/>
    </source>
</evidence>
<feature type="domain" description="PA14" evidence="2">
    <location>
        <begin position="261"/>
        <end position="411"/>
    </location>
</feature>
<dbReference type="Gene3D" id="2.60.120.1560">
    <property type="match status" value="1"/>
</dbReference>
<dbReference type="STRING" id="1448308.A0A2T2N5L6"/>
<accession>A0A2T2N5L6</accession>
<feature type="chain" id="PRO_5015777685" description="PA14 domain-containing protein" evidence="1">
    <location>
        <begin position="18"/>
        <end position="422"/>
    </location>
</feature>
<evidence type="ECO:0000259" key="2">
    <source>
        <dbReference type="PROSITE" id="PS51820"/>
    </source>
</evidence>
<reference evidence="3 4" key="1">
    <citation type="journal article" date="2018" name="Front. Microbiol.">
        <title>Genome-Wide Analysis of Corynespora cassiicola Leaf Fall Disease Putative Effectors.</title>
        <authorList>
            <person name="Lopez D."/>
            <person name="Ribeiro S."/>
            <person name="Label P."/>
            <person name="Fumanal B."/>
            <person name="Venisse J.S."/>
            <person name="Kohler A."/>
            <person name="de Oliveira R.R."/>
            <person name="Labutti K."/>
            <person name="Lipzen A."/>
            <person name="Lail K."/>
            <person name="Bauer D."/>
            <person name="Ohm R.A."/>
            <person name="Barry K.W."/>
            <person name="Spatafora J."/>
            <person name="Grigoriev I.V."/>
            <person name="Martin F.M."/>
            <person name="Pujade-Renaud V."/>
        </authorList>
    </citation>
    <scope>NUCLEOTIDE SEQUENCE [LARGE SCALE GENOMIC DNA]</scope>
    <source>
        <strain evidence="3 4">Philippines</strain>
    </source>
</reference>
<proteinExistence type="predicted"/>
<dbReference type="InterPro" id="IPR037524">
    <property type="entry name" value="PA14/GLEYA"/>
</dbReference>
<evidence type="ECO:0000313" key="3">
    <source>
        <dbReference type="EMBL" id="PSN60721.1"/>
    </source>
</evidence>
<dbReference type="OrthoDB" id="4388755at2759"/>
<dbReference type="PROSITE" id="PS51820">
    <property type="entry name" value="PA14"/>
    <property type="match status" value="1"/>
</dbReference>
<dbReference type="Proteomes" id="UP000240883">
    <property type="component" value="Unassembled WGS sequence"/>
</dbReference>
<name>A0A2T2N5L6_CORCC</name>
<dbReference type="InterPro" id="IPR018871">
    <property type="entry name" value="GLEYA_adhesin_domain"/>
</dbReference>
<dbReference type="EMBL" id="KZ678147">
    <property type="protein sequence ID" value="PSN60721.1"/>
    <property type="molecule type" value="Genomic_DNA"/>
</dbReference>
<evidence type="ECO:0000313" key="4">
    <source>
        <dbReference type="Proteomes" id="UP000240883"/>
    </source>
</evidence>